<dbReference type="Gene3D" id="3.90.1530.30">
    <property type="match status" value="1"/>
</dbReference>
<evidence type="ECO:0000313" key="3">
    <source>
        <dbReference type="Proteomes" id="UP001241605"/>
    </source>
</evidence>
<dbReference type="PANTHER" id="PTHR33375">
    <property type="entry name" value="CHROMOSOME-PARTITIONING PROTEIN PARB-RELATED"/>
    <property type="match status" value="1"/>
</dbReference>
<proteinExistence type="predicted"/>
<dbReference type="Pfam" id="PF02195">
    <property type="entry name" value="ParB_N"/>
    <property type="match status" value="1"/>
</dbReference>
<evidence type="ECO:0000313" key="2">
    <source>
        <dbReference type="EMBL" id="WGW06038.1"/>
    </source>
</evidence>
<protein>
    <submittedName>
        <fullName evidence="2">ParB N-terminal domain-containing protein</fullName>
    </submittedName>
</protein>
<dbReference type="EMBL" id="CP124619">
    <property type="protein sequence ID" value="WGW06038.1"/>
    <property type="molecule type" value="Genomic_DNA"/>
</dbReference>
<geneLocation type="plasmid" evidence="2 3">
    <name>unnamed3</name>
</geneLocation>
<dbReference type="InterPro" id="IPR037972">
    <property type="entry name" value="RepB_N"/>
</dbReference>
<keyword evidence="3" id="KW-1185">Reference proteome</keyword>
<dbReference type="RefSeq" id="WP_282302661.1">
    <property type="nucleotide sequence ID" value="NZ_CP124619.1"/>
</dbReference>
<dbReference type="InterPro" id="IPR003115">
    <property type="entry name" value="ParB_N"/>
</dbReference>
<sequence>MARKRLTPANPMFIPDDGALAPKPLPRAPIADVAGDASATSALRELSDSIEQARANGRMVLDLPLSAVVLDHLVRDRVLLDEGELETLVTSIRARGQQNPIEVVALGDGRYGLISGWRRCQAIARLAQEGEGPGTVQALLRRPEDAPEAYQAMVEENEIRVGLSYFERARIALKAVDAGVFETEKAALLTLFQSASRPKRSKIRSFARVVQALDGALRFPAALGERLGLALAKVLEEDPGLALALTRALGDAAPDSPEAEQAVIQSIMKRRSKAAIKARGKPGPQDHQIAAGLKLRVKENRIEITGAKVDEAFQARLMAWLEAEMK</sequence>
<dbReference type="InterPro" id="IPR050336">
    <property type="entry name" value="Chromosome_partition/occlusion"/>
</dbReference>
<evidence type="ECO:0000259" key="1">
    <source>
        <dbReference type="SMART" id="SM00470"/>
    </source>
</evidence>
<organism evidence="2 3">
    <name type="scientific">Tropicibacter oceani</name>
    <dbReference type="NCBI Taxonomy" id="3058420"/>
    <lineage>
        <taxon>Bacteria</taxon>
        <taxon>Pseudomonadati</taxon>
        <taxon>Pseudomonadota</taxon>
        <taxon>Alphaproteobacteria</taxon>
        <taxon>Rhodobacterales</taxon>
        <taxon>Roseobacteraceae</taxon>
        <taxon>Tropicibacter</taxon>
    </lineage>
</organism>
<dbReference type="PANTHER" id="PTHR33375:SF1">
    <property type="entry name" value="CHROMOSOME-PARTITIONING PROTEIN PARB-RELATED"/>
    <property type="match status" value="1"/>
</dbReference>
<dbReference type="SMART" id="SM00470">
    <property type="entry name" value="ParB"/>
    <property type="match status" value="1"/>
</dbReference>
<accession>A0ABY8QPQ7</accession>
<dbReference type="CDD" id="cd16405">
    <property type="entry name" value="RepB_like_N"/>
    <property type="match status" value="1"/>
</dbReference>
<gene>
    <name evidence="2" type="ORF">QF118_19705</name>
</gene>
<dbReference type="InterPro" id="IPR036086">
    <property type="entry name" value="ParB/Sulfiredoxin_sf"/>
</dbReference>
<keyword evidence="2" id="KW-0614">Plasmid</keyword>
<feature type="domain" description="ParB-like N-terminal" evidence="1">
    <location>
        <begin position="63"/>
        <end position="158"/>
    </location>
</feature>
<name>A0ABY8QPQ7_9RHOB</name>
<dbReference type="SUPFAM" id="SSF110849">
    <property type="entry name" value="ParB/Sulfiredoxin"/>
    <property type="match status" value="1"/>
</dbReference>
<reference evidence="2 3" key="1">
    <citation type="submission" date="2023-05" db="EMBL/GenBank/DDBJ databases">
        <title>YMD87, complete Genome.</title>
        <authorList>
            <person name="Zhang J."/>
            <person name="Xu X."/>
        </authorList>
    </citation>
    <scope>NUCLEOTIDE SEQUENCE [LARGE SCALE GENOMIC DNA]</scope>
    <source>
        <strain evidence="2 3">YMD87</strain>
        <plasmid evidence="2 3">unnamed3</plasmid>
    </source>
</reference>
<dbReference type="Proteomes" id="UP001241605">
    <property type="component" value="Plasmid unnamed3"/>
</dbReference>